<dbReference type="InterPro" id="IPR013083">
    <property type="entry name" value="Znf_RING/FYVE/PHD"/>
</dbReference>
<dbReference type="EMBL" id="VRMN01000004">
    <property type="protein sequence ID" value="KAA8494618.1"/>
    <property type="molecule type" value="Genomic_DNA"/>
</dbReference>
<dbReference type="GO" id="GO:0008270">
    <property type="term" value="F:zinc ion binding"/>
    <property type="evidence" value="ECO:0007669"/>
    <property type="project" value="UniProtKB-KW"/>
</dbReference>
<dbReference type="PROSITE" id="PS00028">
    <property type="entry name" value="ZINC_FINGER_C2H2_1"/>
    <property type="match status" value="1"/>
</dbReference>
<reference evidence="12" key="1">
    <citation type="journal article" date="2019" name="Nat. Commun.">
        <title>Expansion of phycobilisome linker gene families in mesophilic red algae.</title>
        <authorList>
            <person name="Lee J."/>
            <person name="Kim D."/>
            <person name="Bhattacharya D."/>
            <person name="Yoon H.S."/>
        </authorList>
    </citation>
    <scope>NUCLEOTIDE SEQUENCE [LARGE SCALE GENOMIC DNA]</scope>
    <source>
        <strain evidence="12">CCMP 1328</strain>
    </source>
</reference>
<name>A0A5J4YTV8_PORPP</name>
<feature type="compositionally biased region" description="Polar residues" evidence="9">
    <location>
        <begin position="680"/>
        <end position="692"/>
    </location>
</feature>
<protein>
    <recommendedName>
        <fullName evidence="3">RING-type E3 ubiquitin transferase</fullName>
        <ecNumber evidence="3">2.3.2.27</ecNumber>
    </recommendedName>
</protein>
<feature type="compositionally biased region" description="Gly residues" evidence="9">
    <location>
        <begin position="20"/>
        <end position="35"/>
    </location>
</feature>
<feature type="compositionally biased region" description="Basic residues" evidence="9">
    <location>
        <begin position="622"/>
        <end position="632"/>
    </location>
</feature>
<keyword evidence="6" id="KW-0862">Zinc</keyword>
<dbReference type="CDD" id="cd16615">
    <property type="entry name" value="RING-HC_ZNF598"/>
    <property type="match status" value="1"/>
</dbReference>
<dbReference type="GO" id="GO:0072344">
    <property type="term" value="P:rescue of stalled ribosome"/>
    <property type="evidence" value="ECO:0007669"/>
    <property type="project" value="InterPro"/>
</dbReference>
<evidence type="ECO:0000256" key="9">
    <source>
        <dbReference type="SAM" id="MobiDB-lite"/>
    </source>
</evidence>
<accession>A0A5J4YTV8</accession>
<comment type="catalytic activity">
    <reaction evidence="1">
        <text>S-ubiquitinyl-[E2 ubiquitin-conjugating enzyme]-L-cysteine + [acceptor protein]-L-lysine = [E2 ubiquitin-conjugating enzyme]-L-cysteine + N(6)-ubiquitinyl-[acceptor protein]-L-lysine.</text>
        <dbReference type="EC" id="2.3.2.27"/>
    </reaction>
</comment>
<evidence type="ECO:0000256" key="3">
    <source>
        <dbReference type="ARBA" id="ARBA00012483"/>
    </source>
</evidence>
<dbReference type="PROSITE" id="PS00518">
    <property type="entry name" value="ZF_RING_1"/>
    <property type="match status" value="1"/>
</dbReference>
<evidence type="ECO:0000256" key="8">
    <source>
        <dbReference type="PROSITE-ProRule" id="PRU00175"/>
    </source>
</evidence>
<dbReference type="InterPro" id="IPR044288">
    <property type="entry name" value="ZNF598/HEL2"/>
</dbReference>
<feature type="region of interest" description="Disordered" evidence="9">
    <location>
        <begin position="601"/>
        <end position="693"/>
    </location>
</feature>
<comment type="pathway">
    <text evidence="2">Protein modification; protein ubiquitination.</text>
</comment>
<feature type="compositionally biased region" description="Low complexity" evidence="9">
    <location>
        <begin position="10"/>
        <end position="19"/>
    </location>
</feature>
<evidence type="ECO:0000313" key="11">
    <source>
        <dbReference type="EMBL" id="KAA8494618.1"/>
    </source>
</evidence>
<dbReference type="InterPro" id="IPR017907">
    <property type="entry name" value="Znf_RING_CS"/>
</dbReference>
<keyword evidence="4" id="KW-0479">Metal-binding</keyword>
<dbReference type="GO" id="GO:0043022">
    <property type="term" value="F:ribosome binding"/>
    <property type="evidence" value="ECO:0007669"/>
    <property type="project" value="TreeGrafter"/>
</dbReference>
<feature type="region of interest" description="Disordered" evidence="9">
    <location>
        <begin position="710"/>
        <end position="733"/>
    </location>
</feature>
<feature type="compositionally biased region" description="Low complexity" evidence="9">
    <location>
        <begin position="397"/>
        <end position="415"/>
    </location>
</feature>
<dbReference type="InterPro" id="IPR041888">
    <property type="entry name" value="RING-HC_ZNF598/HEL2"/>
</dbReference>
<dbReference type="Pfam" id="PF23230">
    <property type="entry name" value="zf-C2H2_13"/>
    <property type="match status" value="1"/>
</dbReference>
<keyword evidence="12" id="KW-1185">Reference proteome</keyword>
<dbReference type="SMART" id="SM00355">
    <property type="entry name" value="ZnF_C2H2"/>
    <property type="match status" value="4"/>
</dbReference>
<evidence type="ECO:0000256" key="5">
    <source>
        <dbReference type="ARBA" id="ARBA00022771"/>
    </source>
</evidence>
<dbReference type="SUPFAM" id="SSF57850">
    <property type="entry name" value="RING/U-box"/>
    <property type="match status" value="1"/>
</dbReference>
<dbReference type="Pfam" id="PF25447">
    <property type="entry name" value="RING_ZNF598"/>
    <property type="match status" value="1"/>
</dbReference>
<dbReference type="AlphaFoldDB" id="A0A5J4YTV8"/>
<dbReference type="Proteomes" id="UP000324585">
    <property type="component" value="Unassembled WGS sequence"/>
</dbReference>
<dbReference type="OrthoDB" id="5115at2759"/>
<evidence type="ECO:0000256" key="2">
    <source>
        <dbReference type="ARBA" id="ARBA00004906"/>
    </source>
</evidence>
<evidence type="ECO:0000256" key="6">
    <source>
        <dbReference type="ARBA" id="ARBA00022833"/>
    </source>
</evidence>
<sequence>MASRKKSRAAHWQQVAAAQGGAGDEGVRAGGGGARGASRDDASHCLICTNESDEWAIGRCNHPVCAECVFRMHVLYNDTACVLCKAALSDVIVIGNTPNIEHLDHSQLMTDSHLQQMVHDEPTKIRFQNMTIARKYQRLRELNCPICFHGSTSGGPDSTSTAVARSPHALHEHVRQVHSRAFCEVCFDSRKAFPCEQLVFVDDRRNKGQGNGSTTAPSPALSLKRHIKATHPTCHFCRKNFHDDDALYMHLQQAHFSCFICERQGIMYKYYARYEALAAHYRKEHFMCESEECVGVVFENKLELEIHNQTTHRAEVSRGGGGRRTGVRLNLADINRALVPGPGTHDPRASEEIRAQRQRRFQARDVIYADGTGGGRAQNGAQRRRETERNHQTQRPSHSGLQQQHAQQGQQALSALAARTSARTLEPMAGFHRRPLPESTQEHAERRRAWESILRVQGDPISVERFHDAVRRFESSEISSEVFFQAVRVCFEPNWLSPILAEFAALCSHDDMRTRLELVCYRELGRAAIDEVSSSPAGLGDTLPAVHNDDALEFPALGSNQPPVPDGAREQLPVRESVVVETAERREWAGRARNVRELDEDQFPSLVGDPDPNERVGPVWGKGKKEKQRGRGKAPAPAPDLARLSISSPDAFPSLNGNAGSSASGASGSSSPALRGTEAQGVQTALPSSSGSRAGATAVVVDSNRFPALGEGASGGSGSSASRPAGLELPPPRSRVALDLGAEQARRRQNAVPRIGSSGLPWEKKKVEQMRKQAKAELQYNRRATGKLWALHALPCTEKRFARGYIEGV</sequence>
<organism evidence="11 12">
    <name type="scientific">Porphyridium purpureum</name>
    <name type="common">Red alga</name>
    <name type="synonym">Porphyridium cruentum</name>
    <dbReference type="NCBI Taxonomy" id="35688"/>
    <lineage>
        <taxon>Eukaryota</taxon>
        <taxon>Rhodophyta</taxon>
        <taxon>Bangiophyceae</taxon>
        <taxon>Porphyridiales</taxon>
        <taxon>Porphyridiaceae</taxon>
        <taxon>Porphyridium</taxon>
    </lineage>
</organism>
<feature type="compositionally biased region" description="Basic and acidic residues" evidence="9">
    <location>
        <begin position="345"/>
        <end position="355"/>
    </location>
</feature>
<dbReference type="EC" id="2.3.2.27" evidence="3"/>
<evidence type="ECO:0000256" key="4">
    <source>
        <dbReference type="ARBA" id="ARBA00022723"/>
    </source>
</evidence>
<dbReference type="PANTHER" id="PTHR22938">
    <property type="entry name" value="ZINC FINGER PROTEIN 598"/>
    <property type="match status" value="1"/>
</dbReference>
<feature type="compositionally biased region" description="Low complexity" evidence="9">
    <location>
        <begin position="653"/>
        <end position="674"/>
    </location>
</feature>
<evidence type="ECO:0000313" key="12">
    <source>
        <dbReference type="Proteomes" id="UP000324585"/>
    </source>
</evidence>
<comment type="caution">
    <text evidence="11">The sequence shown here is derived from an EMBL/GenBank/DDBJ whole genome shotgun (WGS) entry which is preliminary data.</text>
</comment>
<feature type="region of interest" description="Disordered" evidence="9">
    <location>
        <begin position="1"/>
        <end position="38"/>
    </location>
</feature>
<evidence type="ECO:0000259" key="10">
    <source>
        <dbReference type="PROSITE" id="PS50089"/>
    </source>
</evidence>
<dbReference type="PANTHER" id="PTHR22938:SF0">
    <property type="entry name" value="E3 UBIQUITIN-PROTEIN LIGASE ZNF598"/>
    <property type="match status" value="1"/>
</dbReference>
<dbReference type="InterPro" id="IPR013087">
    <property type="entry name" value="Znf_C2H2_type"/>
</dbReference>
<comment type="similarity">
    <text evidence="7">Belongs to the ZNF598/HEL2 family.</text>
</comment>
<dbReference type="InterPro" id="IPR056437">
    <property type="entry name" value="Znf-C2H2_ZNF598/HEL2"/>
</dbReference>
<gene>
    <name evidence="11" type="ORF">FVE85_2859</name>
</gene>
<feature type="region of interest" description="Disordered" evidence="9">
    <location>
        <begin position="337"/>
        <end position="415"/>
    </location>
</feature>
<feature type="domain" description="RING-type" evidence="10">
    <location>
        <begin position="45"/>
        <end position="85"/>
    </location>
</feature>
<dbReference type="InterPro" id="IPR001841">
    <property type="entry name" value="Znf_RING"/>
</dbReference>
<dbReference type="PROSITE" id="PS50089">
    <property type="entry name" value="ZF_RING_2"/>
    <property type="match status" value="1"/>
</dbReference>
<dbReference type="Gene3D" id="3.30.40.10">
    <property type="entry name" value="Zinc/RING finger domain, C3HC4 (zinc finger)"/>
    <property type="match status" value="1"/>
</dbReference>
<dbReference type="GO" id="GO:0061630">
    <property type="term" value="F:ubiquitin protein ligase activity"/>
    <property type="evidence" value="ECO:0007669"/>
    <property type="project" value="UniProtKB-EC"/>
</dbReference>
<keyword evidence="5 8" id="KW-0863">Zinc-finger</keyword>
<proteinExistence type="inferred from homology"/>
<dbReference type="GO" id="GO:0016567">
    <property type="term" value="P:protein ubiquitination"/>
    <property type="evidence" value="ECO:0007669"/>
    <property type="project" value="TreeGrafter"/>
</dbReference>
<evidence type="ECO:0000256" key="1">
    <source>
        <dbReference type="ARBA" id="ARBA00000900"/>
    </source>
</evidence>
<evidence type="ECO:0000256" key="7">
    <source>
        <dbReference type="ARBA" id="ARBA00035113"/>
    </source>
</evidence>